<reference evidence="1 2" key="1">
    <citation type="journal article" date="2010" name="Stand. Genomic Sci.">
        <title>Complete genome sequence of Geodermatophilus obscurus type strain (G-20).</title>
        <authorList>
            <person name="Ivanova N."/>
            <person name="Sikorski J."/>
            <person name="Jando M."/>
            <person name="Munk C."/>
            <person name="Lapidus A."/>
            <person name="Glavina Del Rio T."/>
            <person name="Copeland A."/>
            <person name="Tice H."/>
            <person name="Cheng J.-F."/>
            <person name="Lucas S."/>
            <person name="Chen F."/>
            <person name="Nolan M."/>
            <person name="Bruce D."/>
            <person name="Goodwin L."/>
            <person name="Pitluck S."/>
            <person name="Mavromatis K."/>
            <person name="Mikhailova N."/>
            <person name="Pati A."/>
            <person name="Chen A."/>
            <person name="Palaniappan K."/>
            <person name="Land M."/>
            <person name="Hauser L."/>
            <person name="Chang Y.-J."/>
            <person name="Jeffries C.D."/>
            <person name="Meincke L."/>
            <person name="Brettin T."/>
            <person name="Detter J.C."/>
            <person name="Detter J.C."/>
            <person name="Rohde M."/>
            <person name="Goeker M."/>
            <person name="Bristow J."/>
            <person name="Eisen J.A."/>
            <person name="Markowitz V."/>
            <person name="Hugenholtz P."/>
            <person name="Kyrpides N.C."/>
            <person name="Klenk H.-P."/>
        </authorList>
    </citation>
    <scope>NUCLEOTIDE SEQUENCE [LARGE SCALE GENOMIC DNA]</scope>
    <source>
        <strain evidence="2">ATCC 25078 / DSM 43160 / JCM 3152 / KCC A-0152 / KCTC 9177 / NBRC 13315 / NRRL B-3577 / G-20</strain>
    </source>
</reference>
<sequence>MAVGKESREGRTDLEGKLIDVATGRVRQELLGLALVVAGTFVGAFG</sequence>
<evidence type="ECO:0000313" key="1">
    <source>
        <dbReference type="EMBL" id="ADB76092.1"/>
    </source>
</evidence>
<dbReference type="HOGENOM" id="CLU_3184163_0_0_11"/>
<proteinExistence type="predicted"/>
<accession>D2SBI5</accession>
<gene>
    <name evidence="1" type="ordered locus">Gobs_3500</name>
</gene>
<name>D2SBI5_GEOOG</name>
<dbReference type="AlphaFoldDB" id="D2SBI5"/>
<evidence type="ECO:0000313" key="2">
    <source>
        <dbReference type="Proteomes" id="UP000001382"/>
    </source>
</evidence>
<protein>
    <submittedName>
        <fullName evidence="1">Uncharacterized protein</fullName>
    </submittedName>
</protein>
<keyword evidence="2" id="KW-1185">Reference proteome</keyword>
<organism evidence="1 2">
    <name type="scientific">Geodermatophilus obscurus (strain ATCC 25078 / DSM 43160 / JCM 3152 / CCUG 61914 / KCC A-0152 / KCTC 9177 / NBRC 13315 / NRRL B-3577 / G-20)</name>
    <dbReference type="NCBI Taxonomy" id="526225"/>
    <lineage>
        <taxon>Bacteria</taxon>
        <taxon>Bacillati</taxon>
        <taxon>Actinomycetota</taxon>
        <taxon>Actinomycetes</taxon>
        <taxon>Geodermatophilales</taxon>
        <taxon>Geodermatophilaceae</taxon>
        <taxon>Geodermatophilus</taxon>
    </lineage>
</organism>
<dbReference type="Proteomes" id="UP000001382">
    <property type="component" value="Chromosome"/>
</dbReference>
<dbReference type="EMBL" id="CP001867">
    <property type="protein sequence ID" value="ADB76092.1"/>
    <property type="molecule type" value="Genomic_DNA"/>
</dbReference>
<dbReference type="KEGG" id="gob:Gobs_3500"/>
<reference evidence="2" key="2">
    <citation type="submission" date="2010-01" db="EMBL/GenBank/DDBJ databases">
        <title>The complete genome of Geodermatophilus obscurus DSM 43160.</title>
        <authorList>
            <consortium name="US DOE Joint Genome Institute (JGI-PGF)"/>
            <person name="Lucas S."/>
            <person name="Copeland A."/>
            <person name="Lapidus A."/>
            <person name="Glavina del Rio T."/>
            <person name="Dalin E."/>
            <person name="Tice H."/>
            <person name="Bruce D."/>
            <person name="Goodwin L."/>
            <person name="Pitluck S."/>
            <person name="Kyrpides N."/>
            <person name="Mavromatis K."/>
            <person name="Ivanova N."/>
            <person name="Munk A.C."/>
            <person name="Brettin T."/>
            <person name="Detter J.C."/>
            <person name="Han C."/>
            <person name="Larimer F."/>
            <person name="Land M."/>
            <person name="Hauser L."/>
            <person name="Markowitz V."/>
            <person name="Cheng J.-F."/>
            <person name="Hugenholtz P."/>
            <person name="Woyke T."/>
            <person name="Wu D."/>
            <person name="Jando M."/>
            <person name="Schneider S."/>
            <person name="Klenk H.-P."/>
            <person name="Eisen J.A."/>
        </authorList>
    </citation>
    <scope>NUCLEOTIDE SEQUENCE [LARGE SCALE GENOMIC DNA]</scope>
    <source>
        <strain evidence="2">ATCC 25078 / DSM 43160 / JCM 3152 / KCC A-0152 / KCTC 9177 / NBRC 13315 / NRRL B-3577 / G-20</strain>
    </source>
</reference>